<name>A0A1G7NZQ3_9FIRM</name>
<dbReference type="Gene3D" id="3.40.50.2020">
    <property type="match status" value="1"/>
</dbReference>
<evidence type="ECO:0000259" key="2">
    <source>
        <dbReference type="Pfam" id="PF00156"/>
    </source>
</evidence>
<evidence type="ECO:0000256" key="1">
    <source>
        <dbReference type="ARBA" id="ARBA00008007"/>
    </source>
</evidence>
<dbReference type="RefSeq" id="WP_093691860.1">
    <property type="nucleotide sequence ID" value="NZ_FNBU01000030.1"/>
</dbReference>
<evidence type="ECO:0000313" key="5">
    <source>
        <dbReference type="Proteomes" id="UP000243333"/>
    </source>
</evidence>
<dbReference type="Pfam" id="PF00156">
    <property type="entry name" value="Pribosyltran"/>
    <property type="match status" value="1"/>
</dbReference>
<dbReference type="PANTHER" id="PTHR47505:SF1">
    <property type="entry name" value="DNA UTILIZATION PROTEIN YHGH"/>
    <property type="match status" value="1"/>
</dbReference>
<dbReference type="InterPro" id="IPR051910">
    <property type="entry name" value="ComF/GntX_DNA_util-trans"/>
</dbReference>
<evidence type="ECO:0000259" key="3">
    <source>
        <dbReference type="Pfam" id="PF18912"/>
    </source>
</evidence>
<evidence type="ECO:0000313" key="4">
    <source>
        <dbReference type="EMBL" id="SDF79454.1"/>
    </source>
</evidence>
<comment type="similarity">
    <text evidence="1">Belongs to the ComF/GntX family.</text>
</comment>
<dbReference type="InterPro" id="IPR044005">
    <property type="entry name" value="DZR_2"/>
</dbReference>
<feature type="domain" description="Double zinc ribbon" evidence="3">
    <location>
        <begin position="9"/>
        <end position="39"/>
    </location>
</feature>
<sequence>MLTAWRRALLDLIYPPKCPVCRAEVTEHGAWCQPCLAAVGGARLINVAEHRLKYLDACYAVCDYTAGVQKIIRHLKFRQAERYARHLAWLVARSGAAEYGRGCQAVVPVPLDAERRKERGYNQTELIFREWAAAQGLVWLDVLARCRPTAPQWRLTLAERRQNIKGAFYVTRPEVVAGKNLLLVDDIFTTGVTMDECARMLKAAGARRVLGLAVASGAV</sequence>
<dbReference type="STRING" id="1123285.SAMN05660235_02780"/>
<dbReference type="AlphaFoldDB" id="A0A1G7NZQ3"/>
<organism evidence="4 5">
    <name type="scientific">Sporolituus thermophilus DSM 23256</name>
    <dbReference type="NCBI Taxonomy" id="1123285"/>
    <lineage>
        <taxon>Bacteria</taxon>
        <taxon>Bacillati</taxon>
        <taxon>Bacillota</taxon>
        <taxon>Negativicutes</taxon>
        <taxon>Selenomonadales</taxon>
        <taxon>Sporomusaceae</taxon>
        <taxon>Sporolituus</taxon>
    </lineage>
</organism>
<dbReference type="Proteomes" id="UP000243333">
    <property type="component" value="Unassembled WGS sequence"/>
</dbReference>
<accession>A0A1G7NZQ3</accession>
<dbReference type="EMBL" id="FNBU01000030">
    <property type="protein sequence ID" value="SDF79454.1"/>
    <property type="molecule type" value="Genomic_DNA"/>
</dbReference>
<feature type="domain" description="Phosphoribosyltransferase" evidence="2">
    <location>
        <begin position="171"/>
        <end position="209"/>
    </location>
</feature>
<dbReference type="SUPFAM" id="SSF53271">
    <property type="entry name" value="PRTase-like"/>
    <property type="match status" value="1"/>
</dbReference>
<reference evidence="5" key="1">
    <citation type="submission" date="2016-10" db="EMBL/GenBank/DDBJ databases">
        <authorList>
            <person name="Varghese N."/>
            <person name="Submissions S."/>
        </authorList>
    </citation>
    <scope>NUCLEOTIDE SEQUENCE [LARGE SCALE GENOMIC DNA]</scope>
    <source>
        <strain evidence="5">DSM 23256</strain>
    </source>
</reference>
<dbReference type="PANTHER" id="PTHR47505">
    <property type="entry name" value="DNA UTILIZATION PROTEIN YHGH"/>
    <property type="match status" value="1"/>
</dbReference>
<dbReference type="InterPro" id="IPR000836">
    <property type="entry name" value="PRTase_dom"/>
</dbReference>
<protein>
    <submittedName>
        <fullName evidence="4">ComF family protein</fullName>
    </submittedName>
</protein>
<dbReference type="Pfam" id="PF18912">
    <property type="entry name" value="DZR_2"/>
    <property type="match status" value="1"/>
</dbReference>
<gene>
    <name evidence="4" type="ORF">SAMN05660235_02780</name>
</gene>
<keyword evidence="5" id="KW-1185">Reference proteome</keyword>
<proteinExistence type="inferred from homology"/>
<dbReference type="CDD" id="cd06223">
    <property type="entry name" value="PRTases_typeI"/>
    <property type="match status" value="1"/>
</dbReference>
<dbReference type="InterPro" id="IPR029057">
    <property type="entry name" value="PRTase-like"/>
</dbReference>
<dbReference type="OrthoDB" id="9779910at2"/>